<dbReference type="EMBL" id="CCKQ01010350">
    <property type="protein sequence ID" value="CDW81866.1"/>
    <property type="molecule type" value="Genomic_DNA"/>
</dbReference>
<dbReference type="CDD" id="cd06093">
    <property type="entry name" value="PX_domain"/>
    <property type="match status" value="1"/>
</dbReference>
<dbReference type="GO" id="GO:0035091">
    <property type="term" value="F:phosphatidylinositol binding"/>
    <property type="evidence" value="ECO:0007669"/>
    <property type="project" value="InterPro"/>
</dbReference>
<feature type="compositionally biased region" description="Basic and acidic residues" evidence="1">
    <location>
        <begin position="80"/>
        <end position="91"/>
    </location>
</feature>
<dbReference type="PROSITE" id="PS50195">
    <property type="entry name" value="PX"/>
    <property type="match status" value="1"/>
</dbReference>
<name>A0A078AIW4_STYLE</name>
<feature type="region of interest" description="Disordered" evidence="1">
    <location>
        <begin position="1"/>
        <end position="91"/>
    </location>
</feature>
<dbReference type="InParanoid" id="A0A078AIW4"/>
<dbReference type="Gene3D" id="3.30.1520.10">
    <property type="entry name" value="Phox-like domain"/>
    <property type="match status" value="1"/>
</dbReference>
<feature type="compositionally biased region" description="Acidic residues" evidence="1">
    <location>
        <begin position="134"/>
        <end position="143"/>
    </location>
</feature>
<dbReference type="Pfam" id="PF00787">
    <property type="entry name" value="PX"/>
    <property type="match status" value="1"/>
</dbReference>
<proteinExistence type="predicted"/>
<dbReference type="GO" id="GO:0005768">
    <property type="term" value="C:endosome"/>
    <property type="evidence" value="ECO:0007669"/>
    <property type="project" value="TreeGrafter"/>
</dbReference>
<feature type="compositionally biased region" description="Polar residues" evidence="1">
    <location>
        <begin position="36"/>
        <end position="79"/>
    </location>
</feature>
<evidence type="ECO:0000313" key="3">
    <source>
        <dbReference type="EMBL" id="CDW81866.1"/>
    </source>
</evidence>
<protein>
    <submittedName>
        <fullName evidence="3">Px domain containing protein</fullName>
    </submittedName>
</protein>
<dbReference type="AlphaFoldDB" id="A0A078AIW4"/>
<organism evidence="3 4">
    <name type="scientific">Stylonychia lemnae</name>
    <name type="common">Ciliate</name>
    <dbReference type="NCBI Taxonomy" id="5949"/>
    <lineage>
        <taxon>Eukaryota</taxon>
        <taxon>Sar</taxon>
        <taxon>Alveolata</taxon>
        <taxon>Ciliophora</taxon>
        <taxon>Intramacronucleata</taxon>
        <taxon>Spirotrichea</taxon>
        <taxon>Stichotrichia</taxon>
        <taxon>Sporadotrichida</taxon>
        <taxon>Oxytrichidae</taxon>
        <taxon>Stylonychinae</taxon>
        <taxon>Stylonychia</taxon>
    </lineage>
</organism>
<dbReference type="PANTHER" id="PTHR10555">
    <property type="entry name" value="SORTING NEXIN"/>
    <property type="match status" value="1"/>
</dbReference>
<dbReference type="InterPro" id="IPR001683">
    <property type="entry name" value="PX_dom"/>
</dbReference>
<feature type="region of interest" description="Disordered" evidence="1">
    <location>
        <begin position="132"/>
        <end position="168"/>
    </location>
</feature>
<dbReference type="InterPro" id="IPR036871">
    <property type="entry name" value="PX_dom_sf"/>
</dbReference>
<feature type="compositionally biased region" description="Polar residues" evidence="1">
    <location>
        <begin position="1"/>
        <end position="12"/>
    </location>
</feature>
<evidence type="ECO:0000256" key="1">
    <source>
        <dbReference type="SAM" id="MobiDB-lite"/>
    </source>
</evidence>
<evidence type="ECO:0000313" key="4">
    <source>
        <dbReference type="Proteomes" id="UP000039865"/>
    </source>
</evidence>
<feature type="domain" description="PX" evidence="2">
    <location>
        <begin position="197"/>
        <end position="309"/>
    </location>
</feature>
<dbReference type="PANTHER" id="PTHR10555:SF170">
    <property type="entry name" value="FI18122P1"/>
    <property type="match status" value="1"/>
</dbReference>
<evidence type="ECO:0000259" key="2">
    <source>
        <dbReference type="PROSITE" id="PS50195"/>
    </source>
</evidence>
<dbReference type="Proteomes" id="UP000039865">
    <property type="component" value="Unassembled WGS sequence"/>
</dbReference>
<accession>A0A078AIW4</accession>
<dbReference type="SMART" id="SM00312">
    <property type="entry name" value="PX"/>
    <property type="match status" value="1"/>
</dbReference>
<keyword evidence="4" id="KW-1185">Reference proteome</keyword>
<gene>
    <name evidence="3" type="primary">Contig7383.g7890</name>
    <name evidence="3" type="ORF">STYLEM_10890</name>
</gene>
<reference evidence="3 4" key="1">
    <citation type="submission" date="2014-06" db="EMBL/GenBank/DDBJ databases">
        <authorList>
            <person name="Swart Estienne"/>
        </authorList>
    </citation>
    <scope>NUCLEOTIDE SEQUENCE [LARGE SCALE GENOMIC DNA]</scope>
    <source>
        <strain evidence="3 4">130c</strain>
    </source>
</reference>
<dbReference type="SUPFAM" id="SSF64268">
    <property type="entry name" value="PX domain"/>
    <property type="match status" value="1"/>
</dbReference>
<sequence>MIDQSAVGSSSKEQQKFDKTNISQQKTMEESKINARDNNGNHSNDTIDLSKQSIENKNDFGMSNNVSASQNQKRNQIEITDNKDSQNKTESDFLTGLNKDLSQMTALRRQQSAGSMDVIGLRGLKTNKEFESNLNDEENEEEEKNLMNESRHKSMRVKPSTPNMSQGLGGSRKLLANDSAMNQLEGEFAVIKGYGKDDQSQNWSVNNPHKPNQQDHYVYTLNGMDSQGRIEVNRRFKEFHLLRQVFTQRFPGLYVPPIPAKKAMKNTDREVVEERAQILNLFIKQVVRCPYLFRSEELSIFIRPELEMKKALTLLPRLNFQENLERTQNFYSFTGEISDQQIQRANNKINLFIGSARRMHAFLDKFKEMVHRLEIGYDAQWTNHKQLNDLMGQYEDNNLKQYTETRYENFLLFRHPQKTEAKDILESLPNEIVNPFKVMKLWIKWEQLDIMALIDAVDAKSTLERERIRYHSKKTEDSRDLEKLRRGKKTLKTMFLTKKGQVDKITTLNQKVNEADKQIECFDLYYKIIVLQQLHSAIPFFKRDKIQIYNDLLETYSLQQIKNCQQISACYQKLMAANKQAFEFEDEERVIKITNAAE</sequence>
<dbReference type="OrthoDB" id="312325at2759"/>